<dbReference type="Pfam" id="PF23921">
    <property type="entry name" value="DUF7260"/>
    <property type="match status" value="1"/>
</dbReference>
<sequence>MSANPGSTAAFRIPTGDPRTVECASLSCELGEVATEPGAITAAVFAGIVALVAFAYLRDAKTAARRERRRVLDEGDAFTEFADRIADLDPAPTEPPTSSDGGTVARIHRVDRVAGSGSRPGGGGDVRLRRVLAAYRDTVMSLPHYRAEYDETIPESLAAELGPDTATALASNGTLSTGAQSALVSRSRQAATARSSLADAIGAEIDALTQVETDLTCVDRRRRRLLEHLDGIAGDRTDAAIDVWERFDGLEDECEEIAATRQRALDDPPMTPDIAATPNADRAFYGYLYAPTDGPRYPVLAQVSELADRIRSDGDRVASLIASGR</sequence>
<evidence type="ECO:0000256" key="1">
    <source>
        <dbReference type="SAM" id="Phobius"/>
    </source>
</evidence>
<dbReference type="Proteomes" id="UP000011575">
    <property type="component" value="Unassembled WGS sequence"/>
</dbReference>
<dbReference type="STRING" id="1230454.C461_08839"/>
<keyword evidence="4" id="KW-1185">Reference proteome</keyword>
<dbReference type="InterPro" id="IPR055684">
    <property type="entry name" value="DUF7260"/>
</dbReference>
<dbReference type="OrthoDB" id="206489at2157"/>
<dbReference type="RefSeq" id="WP_008000446.1">
    <property type="nucleotide sequence ID" value="NZ_AOJI01000022.1"/>
</dbReference>
<dbReference type="AlphaFoldDB" id="M0PCQ8"/>
<keyword evidence="1" id="KW-0812">Transmembrane</keyword>
<feature type="domain" description="DUF7260" evidence="2">
    <location>
        <begin position="56"/>
        <end position="312"/>
    </location>
</feature>
<organism evidence="3 4">
    <name type="scientific">Halorubrum aidingense JCM 13560</name>
    <dbReference type="NCBI Taxonomy" id="1230454"/>
    <lineage>
        <taxon>Archaea</taxon>
        <taxon>Methanobacteriati</taxon>
        <taxon>Methanobacteriota</taxon>
        <taxon>Stenosarchaea group</taxon>
        <taxon>Halobacteria</taxon>
        <taxon>Halobacteriales</taxon>
        <taxon>Haloferacaceae</taxon>
        <taxon>Halorubrum</taxon>
    </lineage>
</organism>
<keyword evidence="1" id="KW-1133">Transmembrane helix</keyword>
<dbReference type="PATRIC" id="fig|1230454.4.peg.1787"/>
<reference evidence="3 4" key="1">
    <citation type="journal article" date="2014" name="PLoS Genet.">
        <title>Phylogenetically driven sequencing of extremely halophilic archaea reveals strategies for static and dynamic osmo-response.</title>
        <authorList>
            <person name="Becker E.A."/>
            <person name="Seitzer P.M."/>
            <person name="Tritt A."/>
            <person name="Larsen D."/>
            <person name="Krusor M."/>
            <person name="Yao A.I."/>
            <person name="Wu D."/>
            <person name="Madern D."/>
            <person name="Eisen J.A."/>
            <person name="Darling A.E."/>
            <person name="Facciotti M.T."/>
        </authorList>
    </citation>
    <scope>NUCLEOTIDE SEQUENCE [LARGE SCALE GENOMIC DNA]</scope>
    <source>
        <strain evidence="3 4">JCM 13560</strain>
    </source>
</reference>
<keyword evidence="1" id="KW-0472">Membrane</keyword>
<dbReference type="EMBL" id="AOJI01000022">
    <property type="protein sequence ID" value="EMA67821.1"/>
    <property type="molecule type" value="Genomic_DNA"/>
</dbReference>
<feature type="transmembrane region" description="Helical" evidence="1">
    <location>
        <begin position="39"/>
        <end position="57"/>
    </location>
</feature>
<accession>M0PCQ8</accession>
<evidence type="ECO:0000259" key="2">
    <source>
        <dbReference type="Pfam" id="PF23921"/>
    </source>
</evidence>
<evidence type="ECO:0000313" key="3">
    <source>
        <dbReference type="EMBL" id="EMA67821.1"/>
    </source>
</evidence>
<proteinExistence type="predicted"/>
<comment type="caution">
    <text evidence="3">The sequence shown here is derived from an EMBL/GenBank/DDBJ whole genome shotgun (WGS) entry which is preliminary data.</text>
</comment>
<evidence type="ECO:0000313" key="4">
    <source>
        <dbReference type="Proteomes" id="UP000011575"/>
    </source>
</evidence>
<protein>
    <recommendedName>
        <fullName evidence="2">DUF7260 domain-containing protein</fullName>
    </recommendedName>
</protein>
<name>M0PCQ8_9EURY</name>
<gene>
    <name evidence="3" type="ORF">C461_08839</name>
</gene>